<evidence type="ECO:0000313" key="8">
    <source>
        <dbReference type="EMBL" id="GLS21333.1"/>
    </source>
</evidence>
<organism evidence="8 9">
    <name type="scientific">Labrys miyagiensis</name>
    <dbReference type="NCBI Taxonomy" id="346912"/>
    <lineage>
        <taxon>Bacteria</taxon>
        <taxon>Pseudomonadati</taxon>
        <taxon>Pseudomonadota</taxon>
        <taxon>Alphaproteobacteria</taxon>
        <taxon>Hyphomicrobiales</taxon>
        <taxon>Xanthobacteraceae</taxon>
        <taxon>Labrys</taxon>
    </lineage>
</organism>
<keyword evidence="5" id="KW-0560">Oxidoreductase</keyword>
<keyword evidence="3 6" id="KW-0479">Metal-binding</keyword>
<dbReference type="Gene3D" id="3.90.180.10">
    <property type="entry name" value="Medium-chain alcohol dehydrogenases, catalytic domain"/>
    <property type="match status" value="1"/>
</dbReference>
<dbReference type="Gene3D" id="3.40.50.720">
    <property type="entry name" value="NAD(P)-binding Rossmann-like Domain"/>
    <property type="match status" value="1"/>
</dbReference>
<evidence type="ECO:0000256" key="2">
    <source>
        <dbReference type="ARBA" id="ARBA00008072"/>
    </source>
</evidence>
<dbReference type="Pfam" id="PF00107">
    <property type="entry name" value="ADH_zinc_N"/>
    <property type="match status" value="1"/>
</dbReference>
<dbReference type="InterPro" id="IPR011032">
    <property type="entry name" value="GroES-like_sf"/>
</dbReference>
<dbReference type="Proteomes" id="UP001156882">
    <property type="component" value="Unassembled WGS sequence"/>
</dbReference>
<reference evidence="9" key="1">
    <citation type="journal article" date="2019" name="Int. J. Syst. Evol. Microbiol.">
        <title>The Global Catalogue of Microorganisms (GCM) 10K type strain sequencing project: providing services to taxonomists for standard genome sequencing and annotation.</title>
        <authorList>
            <consortium name="The Broad Institute Genomics Platform"/>
            <consortium name="The Broad Institute Genome Sequencing Center for Infectious Disease"/>
            <person name="Wu L."/>
            <person name="Ma J."/>
        </authorList>
    </citation>
    <scope>NUCLEOTIDE SEQUENCE [LARGE SCALE GENOMIC DNA]</scope>
    <source>
        <strain evidence="9">NBRC 101365</strain>
    </source>
</reference>
<sequence>MRAVVLHAPFDLRVEEREAPQLGPGQVRVGLRAGGICGSDLHYYLHGGFGAVRLREPMILGHEVAGIVQEAAPGVTSVKPGDIVAVNPSLACGVCRFCVKGLHNHCLDMRFYGSAMRMPHVQGAFRDSVVCEAVQAVPMPEGTSVNEAAFAEPLAVCLHAVVRAGPLLGQRVLVTGAGPIGILTVAAARAAGAAEIVATDILDGPLAMARRMGADRTVNVASEPEAMAGYEAEKGWFDVMFEAAGSAVPLLVGLKVVRPLGTIVQIGQGAQADLPMSAIVTKEINLIGTFRFDTEFETAVSYIARRQIDVRPLLTEIVPLQEAKRAFDLAADKSRSVKVQLALGEA</sequence>
<gene>
    <name evidence="8" type="primary">idnD_2</name>
    <name evidence="8" type="ORF">GCM10007874_43500</name>
</gene>
<dbReference type="InterPro" id="IPR013149">
    <property type="entry name" value="ADH-like_C"/>
</dbReference>
<name>A0ABQ6CM01_9HYPH</name>
<comment type="cofactor">
    <cofactor evidence="1 6">
        <name>Zn(2+)</name>
        <dbReference type="ChEBI" id="CHEBI:29105"/>
    </cofactor>
</comment>
<comment type="similarity">
    <text evidence="2 6">Belongs to the zinc-containing alcohol dehydrogenase family.</text>
</comment>
<evidence type="ECO:0000256" key="4">
    <source>
        <dbReference type="ARBA" id="ARBA00022833"/>
    </source>
</evidence>
<dbReference type="CDD" id="cd08232">
    <property type="entry name" value="idonate-5-DH"/>
    <property type="match status" value="1"/>
</dbReference>
<dbReference type="PANTHER" id="PTHR43161:SF9">
    <property type="entry name" value="SORBITOL DEHYDROGENASE"/>
    <property type="match status" value="1"/>
</dbReference>
<dbReference type="EMBL" id="BSPC01000048">
    <property type="protein sequence ID" value="GLS21333.1"/>
    <property type="molecule type" value="Genomic_DNA"/>
</dbReference>
<proteinExistence type="inferred from homology"/>
<comment type="caution">
    <text evidence="8">The sequence shown here is derived from an EMBL/GenBank/DDBJ whole genome shotgun (WGS) entry which is preliminary data.</text>
</comment>
<evidence type="ECO:0000256" key="5">
    <source>
        <dbReference type="ARBA" id="ARBA00023002"/>
    </source>
</evidence>
<dbReference type="InterPro" id="IPR020843">
    <property type="entry name" value="ER"/>
</dbReference>
<evidence type="ECO:0000256" key="6">
    <source>
        <dbReference type="RuleBase" id="RU361277"/>
    </source>
</evidence>
<evidence type="ECO:0000259" key="7">
    <source>
        <dbReference type="SMART" id="SM00829"/>
    </source>
</evidence>
<dbReference type="InterPro" id="IPR002328">
    <property type="entry name" value="ADH_Zn_CS"/>
</dbReference>
<evidence type="ECO:0000313" key="9">
    <source>
        <dbReference type="Proteomes" id="UP001156882"/>
    </source>
</evidence>
<dbReference type="Pfam" id="PF08240">
    <property type="entry name" value="ADH_N"/>
    <property type="match status" value="1"/>
</dbReference>
<dbReference type="SUPFAM" id="SSF51735">
    <property type="entry name" value="NAD(P)-binding Rossmann-fold domains"/>
    <property type="match status" value="1"/>
</dbReference>
<feature type="domain" description="Enoyl reductase (ER)" evidence="7">
    <location>
        <begin position="7"/>
        <end position="341"/>
    </location>
</feature>
<evidence type="ECO:0000256" key="1">
    <source>
        <dbReference type="ARBA" id="ARBA00001947"/>
    </source>
</evidence>
<dbReference type="InterPro" id="IPR013154">
    <property type="entry name" value="ADH-like_N"/>
</dbReference>
<dbReference type="RefSeq" id="WP_284314379.1">
    <property type="nucleotide sequence ID" value="NZ_BSPC01000048.1"/>
</dbReference>
<accession>A0ABQ6CM01</accession>
<keyword evidence="9" id="KW-1185">Reference proteome</keyword>
<dbReference type="SMART" id="SM00829">
    <property type="entry name" value="PKS_ER"/>
    <property type="match status" value="1"/>
</dbReference>
<dbReference type="PANTHER" id="PTHR43161">
    <property type="entry name" value="SORBITOL DEHYDROGENASE"/>
    <property type="match status" value="1"/>
</dbReference>
<dbReference type="SUPFAM" id="SSF50129">
    <property type="entry name" value="GroES-like"/>
    <property type="match status" value="1"/>
</dbReference>
<dbReference type="InterPro" id="IPR036291">
    <property type="entry name" value="NAD(P)-bd_dom_sf"/>
</dbReference>
<evidence type="ECO:0000256" key="3">
    <source>
        <dbReference type="ARBA" id="ARBA00022723"/>
    </source>
</evidence>
<dbReference type="PROSITE" id="PS00059">
    <property type="entry name" value="ADH_ZINC"/>
    <property type="match status" value="1"/>
</dbReference>
<keyword evidence="4 6" id="KW-0862">Zinc</keyword>
<protein>
    <submittedName>
        <fullName evidence="8">L-idonate 5-dehydrogenase</fullName>
    </submittedName>
</protein>